<dbReference type="GO" id="GO:0004719">
    <property type="term" value="F:protein-L-isoaspartate (D-aspartate) O-methyltransferase activity"/>
    <property type="evidence" value="ECO:0007669"/>
    <property type="project" value="UniProtKB-UniRule"/>
</dbReference>
<comment type="caution">
    <text evidence="10">The sequence shown here is derived from an EMBL/GenBank/DDBJ whole genome shotgun (WGS) entry which is preliminary data.</text>
</comment>
<dbReference type="CDD" id="cd02440">
    <property type="entry name" value="AdoMet_MTases"/>
    <property type="match status" value="1"/>
</dbReference>
<dbReference type="EC" id="2.1.1.77" evidence="9"/>
<keyword evidence="4 9" id="KW-0489">Methyltransferase</keyword>
<dbReference type="GO" id="GO:0030091">
    <property type="term" value="P:protein repair"/>
    <property type="evidence" value="ECO:0007669"/>
    <property type="project" value="UniProtKB-UniRule"/>
</dbReference>
<dbReference type="EMBL" id="QGMY01000007">
    <property type="protein sequence ID" value="PWR71954.1"/>
    <property type="molecule type" value="Genomic_DNA"/>
</dbReference>
<evidence type="ECO:0000313" key="11">
    <source>
        <dbReference type="Proteomes" id="UP000245657"/>
    </source>
</evidence>
<dbReference type="SUPFAM" id="SSF53335">
    <property type="entry name" value="S-adenosyl-L-methionine-dependent methyltransferases"/>
    <property type="match status" value="1"/>
</dbReference>
<dbReference type="AlphaFoldDB" id="A0A2V2MUU7"/>
<dbReference type="HAMAP" id="MF_00090">
    <property type="entry name" value="PIMT"/>
    <property type="match status" value="1"/>
</dbReference>
<keyword evidence="5 9" id="KW-0808">Transferase</keyword>
<dbReference type="InterPro" id="IPR000682">
    <property type="entry name" value="PCMT"/>
</dbReference>
<keyword evidence="11" id="KW-1185">Reference proteome</keyword>
<dbReference type="NCBIfam" id="TIGR00080">
    <property type="entry name" value="pimt"/>
    <property type="match status" value="1"/>
</dbReference>
<dbReference type="Gene3D" id="3.40.50.150">
    <property type="entry name" value="Vaccinia Virus protein VP39"/>
    <property type="match status" value="1"/>
</dbReference>
<dbReference type="GeneID" id="97548189"/>
<keyword evidence="3 9" id="KW-0963">Cytoplasm</keyword>
<evidence type="ECO:0000256" key="3">
    <source>
        <dbReference type="ARBA" id="ARBA00022490"/>
    </source>
</evidence>
<comment type="function">
    <text evidence="7 9">Catalyzes the methyl esterification of L-isoaspartyl residues in peptides and proteins that result from spontaneous decomposition of normal L-aspartyl and L-asparaginyl residues. It plays a role in the repair and/or degradation of damaged proteins.</text>
</comment>
<evidence type="ECO:0000256" key="8">
    <source>
        <dbReference type="ARBA" id="ARBA00029295"/>
    </source>
</evidence>
<evidence type="ECO:0000313" key="10">
    <source>
        <dbReference type="EMBL" id="PWR71954.1"/>
    </source>
</evidence>
<evidence type="ECO:0000256" key="6">
    <source>
        <dbReference type="ARBA" id="ARBA00022691"/>
    </source>
</evidence>
<gene>
    <name evidence="9" type="primary">pcm</name>
    <name evidence="10" type="ORF">DK846_08120</name>
</gene>
<evidence type="ECO:0000256" key="1">
    <source>
        <dbReference type="ARBA" id="ARBA00004496"/>
    </source>
</evidence>
<name>A0A2V2MUU7_9EURY</name>
<comment type="subcellular location">
    <subcellularLocation>
        <location evidence="1 9">Cytoplasm</location>
    </subcellularLocation>
</comment>
<organism evidence="10 11">
    <name type="scientific">Methanospirillum lacunae</name>
    <dbReference type="NCBI Taxonomy" id="668570"/>
    <lineage>
        <taxon>Archaea</taxon>
        <taxon>Methanobacteriati</taxon>
        <taxon>Methanobacteriota</taxon>
        <taxon>Stenosarchaea group</taxon>
        <taxon>Methanomicrobia</taxon>
        <taxon>Methanomicrobiales</taxon>
        <taxon>Methanospirillaceae</taxon>
        <taxon>Methanospirillum</taxon>
    </lineage>
</organism>
<dbReference type="Proteomes" id="UP000245657">
    <property type="component" value="Unassembled WGS sequence"/>
</dbReference>
<evidence type="ECO:0000256" key="2">
    <source>
        <dbReference type="ARBA" id="ARBA00005369"/>
    </source>
</evidence>
<evidence type="ECO:0000256" key="9">
    <source>
        <dbReference type="HAMAP-Rule" id="MF_00090"/>
    </source>
</evidence>
<dbReference type="RefSeq" id="WP_109968444.1">
    <property type="nucleotide sequence ID" value="NZ_CP176093.1"/>
</dbReference>
<sequence>MNKDRAEERRLMIQTQILSRGVKDQRVLKALETVPRHFFVPEEFADVAYHDHPIPIGYNQTISQPYIVARMTELLAPEEGDIILEIGTGSGYQAAVLSAMGARVISLERIAELADDARSNLQKAGVVNVSVFVSDGSLGWDEMAPYDGIIITAATPAIPSILIKQLAVNGRIVAPVGPQHMQVLIRLTRDTEGIRREEYEGVRFVPLIGRHGWNS</sequence>
<accession>A0A2V2MUU7</accession>
<dbReference type="GO" id="GO:0032259">
    <property type="term" value="P:methylation"/>
    <property type="evidence" value="ECO:0007669"/>
    <property type="project" value="UniProtKB-KW"/>
</dbReference>
<keyword evidence="6 9" id="KW-0949">S-adenosyl-L-methionine</keyword>
<protein>
    <recommendedName>
        <fullName evidence="9">Protein-L-isoaspartate O-methyltransferase</fullName>
        <ecNumber evidence="9">2.1.1.77</ecNumber>
    </recommendedName>
    <alternativeName>
        <fullName evidence="9">L-isoaspartyl protein carboxyl methyltransferase</fullName>
    </alternativeName>
    <alternativeName>
        <fullName evidence="9">Protein L-isoaspartyl methyltransferase</fullName>
    </alternativeName>
    <alternativeName>
        <fullName evidence="9">Protein-beta-aspartate methyltransferase</fullName>
        <shortName evidence="9">PIMT</shortName>
    </alternativeName>
</protein>
<feature type="active site" evidence="9">
    <location>
        <position position="63"/>
    </location>
</feature>
<evidence type="ECO:0000256" key="5">
    <source>
        <dbReference type="ARBA" id="ARBA00022679"/>
    </source>
</evidence>
<dbReference type="PANTHER" id="PTHR11579">
    <property type="entry name" value="PROTEIN-L-ISOASPARTATE O-METHYLTRANSFERASE"/>
    <property type="match status" value="1"/>
</dbReference>
<reference evidence="10 11" key="1">
    <citation type="submission" date="2018-05" db="EMBL/GenBank/DDBJ databases">
        <title>Draft genome of Methanospirillum lacunae Ki8-1.</title>
        <authorList>
            <person name="Dueholm M.S."/>
            <person name="Nielsen P.H."/>
            <person name="Bakmann L.F."/>
            <person name="Otzen D.E."/>
        </authorList>
    </citation>
    <scope>NUCLEOTIDE SEQUENCE [LARGE SCALE GENOMIC DNA]</scope>
    <source>
        <strain evidence="10 11">Ki8-1</strain>
    </source>
</reference>
<dbReference type="InterPro" id="IPR029063">
    <property type="entry name" value="SAM-dependent_MTases_sf"/>
</dbReference>
<evidence type="ECO:0000256" key="7">
    <source>
        <dbReference type="ARBA" id="ARBA00025330"/>
    </source>
</evidence>
<dbReference type="OrthoDB" id="33618at2157"/>
<dbReference type="Pfam" id="PF01135">
    <property type="entry name" value="PCMT"/>
    <property type="match status" value="1"/>
</dbReference>
<dbReference type="FunFam" id="3.40.50.150:FF:000010">
    <property type="entry name" value="Protein-L-isoaspartate O-methyltransferase"/>
    <property type="match status" value="1"/>
</dbReference>
<evidence type="ECO:0000256" key="4">
    <source>
        <dbReference type="ARBA" id="ARBA00022603"/>
    </source>
</evidence>
<dbReference type="PROSITE" id="PS01279">
    <property type="entry name" value="PCMT"/>
    <property type="match status" value="1"/>
</dbReference>
<dbReference type="PANTHER" id="PTHR11579:SF0">
    <property type="entry name" value="PROTEIN-L-ISOASPARTATE(D-ASPARTATE) O-METHYLTRANSFERASE"/>
    <property type="match status" value="1"/>
</dbReference>
<proteinExistence type="inferred from homology"/>
<dbReference type="GO" id="GO:0005737">
    <property type="term" value="C:cytoplasm"/>
    <property type="evidence" value="ECO:0007669"/>
    <property type="project" value="UniProtKB-SubCell"/>
</dbReference>
<comment type="catalytic activity">
    <reaction evidence="8 9">
        <text>[protein]-L-isoaspartate + S-adenosyl-L-methionine = [protein]-L-isoaspartate alpha-methyl ester + S-adenosyl-L-homocysteine</text>
        <dbReference type="Rhea" id="RHEA:12705"/>
        <dbReference type="Rhea" id="RHEA-COMP:12143"/>
        <dbReference type="Rhea" id="RHEA-COMP:12144"/>
        <dbReference type="ChEBI" id="CHEBI:57856"/>
        <dbReference type="ChEBI" id="CHEBI:59789"/>
        <dbReference type="ChEBI" id="CHEBI:90596"/>
        <dbReference type="ChEBI" id="CHEBI:90598"/>
        <dbReference type="EC" id="2.1.1.77"/>
    </reaction>
</comment>
<comment type="similarity">
    <text evidence="2 9">Belongs to the methyltransferase superfamily. L-isoaspartyl/D-aspartyl protein methyltransferase family.</text>
</comment>
<dbReference type="NCBIfam" id="NF001453">
    <property type="entry name" value="PRK00312.1"/>
    <property type="match status" value="1"/>
</dbReference>